<keyword evidence="1" id="KW-0677">Repeat</keyword>
<proteinExistence type="predicted"/>
<evidence type="ECO:0000259" key="4">
    <source>
        <dbReference type="Pfam" id="PF10516"/>
    </source>
</evidence>
<dbReference type="RefSeq" id="XP_013238575.1">
    <property type="nucleotide sequence ID" value="XM_013383121.1"/>
</dbReference>
<dbReference type="VEuPathDB" id="MicrosporidiaDB:DI09_202p20"/>
<accession>A0A098VTH9</accession>
<gene>
    <name evidence="5" type="ORF">DI09_202p20</name>
</gene>
<feature type="domain" description="Tetratricopeptide SHNi-TPR" evidence="4">
    <location>
        <begin position="174"/>
        <end position="203"/>
    </location>
</feature>
<dbReference type="AlphaFoldDB" id="A0A098VTH9"/>
<dbReference type="PANTHER" id="PTHR15081:SF1">
    <property type="entry name" value="NUCLEAR AUTOANTIGENIC SPERM PROTEIN"/>
    <property type="match status" value="1"/>
</dbReference>
<dbReference type="EMBL" id="JMKJ01000114">
    <property type="protein sequence ID" value="KGG52139.1"/>
    <property type="molecule type" value="Genomic_DNA"/>
</dbReference>
<dbReference type="GO" id="GO:0006335">
    <property type="term" value="P:DNA replication-dependent chromatin assembly"/>
    <property type="evidence" value="ECO:0007669"/>
    <property type="project" value="TreeGrafter"/>
</dbReference>
<dbReference type="SUPFAM" id="SSF48452">
    <property type="entry name" value="TPR-like"/>
    <property type="match status" value="1"/>
</dbReference>
<evidence type="ECO:0000256" key="3">
    <source>
        <dbReference type="SAM" id="MobiDB-lite"/>
    </source>
</evidence>
<dbReference type="InterPro" id="IPR011990">
    <property type="entry name" value="TPR-like_helical_dom_sf"/>
</dbReference>
<dbReference type="GO" id="GO:0005654">
    <property type="term" value="C:nucleoplasm"/>
    <property type="evidence" value="ECO:0007669"/>
    <property type="project" value="TreeGrafter"/>
</dbReference>
<dbReference type="InterPro" id="IPR019544">
    <property type="entry name" value="Tetratricopeptide_SHNi-TPR_dom"/>
</dbReference>
<dbReference type="PANTHER" id="PTHR15081">
    <property type="entry name" value="NUCLEAR AUTOANTIGENIC SPERM PROTEIN NASP -RELATED"/>
    <property type="match status" value="1"/>
</dbReference>
<dbReference type="GO" id="GO:0042393">
    <property type="term" value="F:histone binding"/>
    <property type="evidence" value="ECO:0007669"/>
    <property type="project" value="TreeGrafter"/>
</dbReference>
<dbReference type="OrthoDB" id="5587616at2759"/>
<dbReference type="HOGENOM" id="CLU_852806_0_0_1"/>
<dbReference type="Pfam" id="PF10516">
    <property type="entry name" value="SHNi-TPR"/>
    <property type="match status" value="1"/>
</dbReference>
<evidence type="ECO:0000313" key="6">
    <source>
        <dbReference type="Proteomes" id="UP000029725"/>
    </source>
</evidence>
<reference evidence="5 6" key="1">
    <citation type="submission" date="2014-04" db="EMBL/GenBank/DDBJ databases">
        <title>A new species of microsporidia sheds light on the evolution of extreme parasitism.</title>
        <authorList>
            <person name="Haag K.L."/>
            <person name="James T.Y."/>
            <person name="Larsson R."/>
            <person name="Schaer T.M."/>
            <person name="Refardt D."/>
            <person name="Pombert J.-F."/>
            <person name="Ebert D."/>
        </authorList>
    </citation>
    <scope>NUCLEOTIDE SEQUENCE [LARGE SCALE GENOMIC DNA]</scope>
    <source>
        <strain evidence="5 6">UGP3</strain>
        <tissue evidence="5">Spores</tissue>
    </source>
</reference>
<evidence type="ECO:0000256" key="1">
    <source>
        <dbReference type="ARBA" id="ARBA00022737"/>
    </source>
</evidence>
<keyword evidence="2" id="KW-0802">TPR repeat</keyword>
<sequence length="326" mass="35689">MSDLTSLIQLAAISYKSGDFQSATEHLSACLKLSTNGKEIDQLTPNDNLSMIAYLHLKYGQALLELARENGNVLGESVVSKQATSTSNYVNTADEEVMSESDESCDMDSSKDDSEGMDTGTVDLSICVDDKARNALQIANDICDDLQLAWEALDTSRILYQRISSERASIALIDVYESLSEVCIESENWNHAHENLKSALDILISNTSISGSKRFMAEIHFKMALVSEYSSDFDAAVTFLSDSKATLMKHLEESLDVDEKSELEDIISDIDSKHQVTTGSDSNALALPINDISSLVKKASTSYLEIPLQTSKVLPGPNSENNRANY</sequence>
<feature type="compositionally biased region" description="Acidic residues" evidence="3">
    <location>
        <begin position="96"/>
        <end position="106"/>
    </location>
</feature>
<evidence type="ECO:0000256" key="2">
    <source>
        <dbReference type="ARBA" id="ARBA00022803"/>
    </source>
</evidence>
<dbReference type="Proteomes" id="UP000029725">
    <property type="component" value="Unassembled WGS sequence"/>
</dbReference>
<dbReference type="InterPro" id="IPR051730">
    <property type="entry name" value="NASP-like"/>
</dbReference>
<name>A0A098VTH9_9MICR</name>
<protein>
    <submittedName>
        <fullName evidence="5">N1/N2 protein</fullName>
    </submittedName>
</protein>
<feature type="region of interest" description="Disordered" evidence="3">
    <location>
        <begin position="96"/>
        <end position="117"/>
    </location>
</feature>
<dbReference type="GO" id="GO:0034080">
    <property type="term" value="P:CENP-A containing chromatin assembly"/>
    <property type="evidence" value="ECO:0007669"/>
    <property type="project" value="TreeGrafter"/>
</dbReference>
<comment type="caution">
    <text evidence="5">The sequence shown here is derived from an EMBL/GenBank/DDBJ whole genome shotgun (WGS) entry which is preliminary data.</text>
</comment>
<dbReference type="Gene3D" id="1.25.40.10">
    <property type="entry name" value="Tetratricopeptide repeat domain"/>
    <property type="match status" value="1"/>
</dbReference>
<organism evidence="5 6">
    <name type="scientific">Mitosporidium daphniae</name>
    <dbReference type="NCBI Taxonomy" id="1485682"/>
    <lineage>
        <taxon>Eukaryota</taxon>
        <taxon>Fungi</taxon>
        <taxon>Fungi incertae sedis</taxon>
        <taxon>Microsporidia</taxon>
        <taxon>Mitosporidium</taxon>
    </lineage>
</organism>
<keyword evidence="6" id="KW-1185">Reference proteome</keyword>
<dbReference type="GeneID" id="25258972"/>
<evidence type="ECO:0000313" key="5">
    <source>
        <dbReference type="EMBL" id="KGG52139.1"/>
    </source>
</evidence>